<evidence type="ECO:0000313" key="2">
    <source>
        <dbReference type="EMBL" id="MED6122103.1"/>
    </source>
</evidence>
<dbReference type="PANTHER" id="PTHR46328">
    <property type="entry name" value="FAR-RED IMPAIRED RESPONSIVE (FAR1) FAMILY PROTEIN-RELATED"/>
    <property type="match status" value="1"/>
</dbReference>
<reference evidence="2 3" key="1">
    <citation type="journal article" date="2023" name="Plants (Basel)">
        <title>Bridging the Gap: Combining Genomics and Transcriptomics Approaches to Understand Stylosanthes scabra, an Orphan Legume from the Brazilian Caatinga.</title>
        <authorList>
            <person name="Ferreira-Neto J.R.C."/>
            <person name="da Silva M.D."/>
            <person name="Binneck E."/>
            <person name="de Melo N.F."/>
            <person name="da Silva R.H."/>
            <person name="de Melo A.L.T.M."/>
            <person name="Pandolfi V."/>
            <person name="Bustamante F.O."/>
            <person name="Brasileiro-Vidal A.C."/>
            <person name="Benko-Iseppon A.M."/>
        </authorList>
    </citation>
    <scope>NUCLEOTIDE SEQUENCE [LARGE SCALE GENOMIC DNA]</scope>
    <source>
        <tissue evidence="2">Leaves</tissue>
    </source>
</reference>
<comment type="caution">
    <text evidence="2">The sequence shown here is derived from an EMBL/GenBank/DDBJ whole genome shotgun (WGS) entry which is preliminary data.</text>
</comment>
<protein>
    <recommendedName>
        <fullName evidence="1">FAR1 domain-containing protein</fullName>
    </recommendedName>
</protein>
<keyword evidence="3" id="KW-1185">Reference proteome</keyword>
<organism evidence="2 3">
    <name type="scientific">Stylosanthes scabra</name>
    <dbReference type="NCBI Taxonomy" id="79078"/>
    <lineage>
        <taxon>Eukaryota</taxon>
        <taxon>Viridiplantae</taxon>
        <taxon>Streptophyta</taxon>
        <taxon>Embryophyta</taxon>
        <taxon>Tracheophyta</taxon>
        <taxon>Spermatophyta</taxon>
        <taxon>Magnoliopsida</taxon>
        <taxon>eudicotyledons</taxon>
        <taxon>Gunneridae</taxon>
        <taxon>Pentapetalae</taxon>
        <taxon>rosids</taxon>
        <taxon>fabids</taxon>
        <taxon>Fabales</taxon>
        <taxon>Fabaceae</taxon>
        <taxon>Papilionoideae</taxon>
        <taxon>50 kb inversion clade</taxon>
        <taxon>dalbergioids sensu lato</taxon>
        <taxon>Dalbergieae</taxon>
        <taxon>Pterocarpus clade</taxon>
        <taxon>Stylosanthes</taxon>
    </lineage>
</organism>
<evidence type="ECO:0000259" key="1">
    <source>
        <dbReference type="Pfam" id="PF03101"/>
    </source>
</evidence>
<gene>
    <name evidence="2" type="ORF">PIB30_036617</name>
</gene>
<dbReference type="PANTHER" id="PTHR46328:SF30">
    <property type="entry name" value="OS04G0641500 PROTEIN"/>
    <property type="match status" value="1"/>
</dbReference>
<dbReference type="Pfam" id="PF03101">
    <property type="entry name" value="FAR1"/>
    <property type="match status" value="1"/>
</dbReference>
<name>A0ABU6RDX7_9FABA</name>
<dbReference type="InterPro" id="IPR004330">
    <property type="entry name" value="FAR1_DNA_bnd_dom"/>
</dbReference>
<dbReference type="Proteomes" id="UP001341840">
    <property type="component" value="Unassembled WGS sequence"/>
</dbReference>
<dbReference type="EMBL" id="JASCZI010030388">
    <property type="protein sequence ID" value="MED6122103.1"/>
    <property type="molecule type" value="Genomic_DNA"/>
</dbReference>
<sequence length="140" mass="15840">MPCVEEEEAVDFDGVSNSSIEDVISHSCSCSEDNHNNSDEVTQEPLINAELKDWEVLRFGTLEEARKFYWQFASKSGFIPKIRTTNWATIDGTRVPVGQLYHCNKDGYHQSRVNAPKKRKPVASANCKARCYVVQNRVNG</sequence>
<accession>A0ABU6RDX7</accession>
<evidence type="ECO:0000313" key="3">
    <source>
        <dbReference type="Proteomes" id="UP001341840"/>
    </source>
</evidence>
<proteinExistence type="predicted"/>
<feature type="domain" description="FAR1" evidence="1">
    <location>
        <begin position="67"/>
        <end position="136"/>
    </location>
</feature>